<feature type="transmembrane region" description="Helical" evidence="7">
    <location>
        <begin position="43"/>
        <end position="59"/>
    </location>
</feature>
<keyword evidence="3" id="KW-1003">Cell membrane</keyword>
<evidence type="ECO:0000256" key="2">
    <source>
        <dbReference type="ARBA" id="ARBA00006386"/>
    </source>
</evidence>
<evidence type="ECO:0008006" key="10">
    <source>
        <dbReference type="Google" id="ProtNLM"/>
    </source>
</evidence>
<feature type="transmembrane region" description="Helical" evidence="7">
    <location>
        <begin position="107"/>
        <end position="129"/>
    </location>
</feature>
<proteinExistence type="inferred from homology"/>
<comment type="caution">
    <text evidence="8">The sequence shown here is derived from an EMBL/GenBank/DDBJ whole genome shotgun (WGS) entry which is preliminary data.</text>
</comment>
<keyword evidence="6 7" id="KW-0472">Membrane</keyword>
<comment type="subcellular location">
    <subcellularLocation>
        <location evidence="1">Cell membrane</location>
        <topology evidence="1">Multi-pass membrane protein</topology>
    </subcellularLocation>
</comment>
<evidence type="ECO:0000256" key="3">
    <source>
        <dbReference type="ARBA" id="ARBA00022475"/>
    </source>
</evidence>
<keyword evidence="9" id="KW-1185">Reference proteome</keyword>
<dbReference type="InterPro" id="IPR005524">
    <property type="entry name" value="DUF318"/>
</dbReference>
<dbReference type="AlphaFoldDB" id="A0A1C2IEG9"/>
<evidence type="ECO:0000256" key="4">
    <source>
        <dbReference type="ARBA" id="ARBA00022692"/>
    </source>
</evidence>
<evidence type="ECO:0000313" key="8">
    <source>
        <dbReference type="EMBL" id="OCX74392.1"/>
    </source>
</evidence>
<feature type="transmembrane region" description="Helical" evidence="7">
    <location>
        <begin position="79"/>
        <end position="100"/>
    </location>
</feature>
<evidence type="ECO:0000256" key="6">
    <source>
        <dbReference type="ARBA" id="ARBA00023136"/>
    </source>
</evidence>
<sequence length="130" mass="13815">MAGTNAWALARELLPWIAAGILIGATVKTWLPTAWISALETRSWLTPVLALVLATLLYADSLGSLPLVNALLQKGLGSGNGMILLIAGVGTNLATLGPIYREMGTRVAILYACCVMVLSLLLGFFWNFVL</sequence>
<keyword evidence="4 7" id="KW-0812">Transmembrane</keyword>
<dbReference type="EMBL" id="LWRY01000040">
    <property type="protein sequence ID" value="OCX74392.1"/>
    <property type="molecule type" value="Genomic_DNA"/>
</dbReference>
<name>A0A1C2IEG9_ACITH</name>
<dbReference type="Proteomes" id="UP000095008">
    <property type="component" value="Unassembled WGS sequence"/>
</dbReference>
<dbReference type="InterPro" id="IPR052923">
    <property type="entry name" value="UPF0718"/>
</dbReference>
<gene>
    <name evidence="8" type="ORF">A6M23_06295</name>
</gene>
<dbReference type="PANTHER" id="PTHR34184:SF4">
    <property type="entry name" value="UPF0718 PROTEIN YCGR"/>
    <property type="match status" value="1"/>
</dbReference>
<dbReference type="Pfam" id="PF03773">
    <property type="entry name" value="ArsP_1"/>
    <property type="match status" value="1"/>
</dbReference>
<feature type="transmembrane region" description="Helical" evidence="7">
    <location>
        <begin position="13"/>
        <end position="31"/>
    </location>
</feature>
<dbReference type="PANTHER" id="PTHR34184">
    <property type="entry name" value="UPF0718 PROTEIN YCGR"/>
    <property type="match status" value="1"/>
</dbReference>
<accession>A0A1C2IEG9</accession>
<evidence type="ECO:0000313" key="9">
    <source>
        <dbReference type="Proteomes" id="UP000095008"/>
    </source>
</evidence>
<protein>
    <recommendedName>
        <fullName evidence="10">Permease</fullName>
    </recommendedName>
</protein>
<comment type="similarity">
    <text evidence="2">Belongs to the UPF0718 family.</text>
</comment>
<organism evidence="8 9">
    <name type="scientific">Acidithiobacillus thiooxidans</name>
    <name type="common">Thiobacillus thiooxidans</name>
    <dbReference type="NCBI Taxonomy" id="930"/>
    <lineage>
        <taxon>Bacteria</taxon>
        <taxon>Pseudomonadati</taxon>
        <taxon>Pseudomonadota</taxon>
        <taxon>Acidithiobacillia</taxon>
        <taxon>Acidithiobacillales</taxon>
        <taxon>Acidithiobacillaceae</taxon>
        <taxon>Acidithiobacillus</taxon>
    </lineage>
</organism>
<evidence type="ECO:0000256" key="1">
    <source>
        <dbReference type="ARBA" id="ARBA00004651"/>
    </source>
</evidence>
<keyword evidence="5 7" id="KW-1133">Transmembrane helix</keyword>
<dbReference type="GO" id="GO:0005886">
    <property type="term" value="C:plasma membrane"/>
    <property type="evidence" value="ECO:0007669"/>
    <property type="project" value="UniProtKB-SubCell"/>
</dbReference>
<evidence type="ECO:0000256" key="7">
    <source>
        <dbReference type="SAM" id="Phobius"/>
    </source>
</evidence>
<evidence type="ECO:0000256" key="5">
    <source>
        <dbReference type="ARBA" id="ARBA00022989"/>
    </source>
</evidence>
<reference evidence="8" key="1">
    <citation type="journal article" date="2016" name="Int. J. Mol. Sci.">
        <title>Comparative genomics of the extreme acidophile Acidithiobacillus thiooxidans reveals intraspecific divergence and niche adaptation.</title>
        <authorList>
            <person name="Zhang X."/>
            <person name="Feng X."/>
            <person name="Tao J."/>
            <person name="Ma L."/>
            <person name="Xiao Y."/>
            <person name="Liang Y."/>
            <person name="Liu X."/>
            <person name="Yin H."/>
        </authorList>
    </citation>
    <scope>NUCLEOTIDE SEQUENCE [LARGE SCALE GENOMIC DNA]</scope>
    <source>
        <strain evidence="8">DXS-W</strain>
    </source>
</reference>